<dbReference type="SUPFAM" id="SSF55781">
    <property type="entry name" value="GAF domain-like"/>
    <property type="match status" value="1"/>
</dbReference>
<dbReference type="SUPFAM" id="SSF46785">
    <property type="entry name" value="Winged helix' DNA-binding domain"/>
    <property type="match status" value="1"/>
</dbReference>
<evidence type="ECO:0000259" key="5">
    <source>
        <dbReference type="PROSITE" id="PS51078"/>
    </source>
</evidence>
<sequence length="261" mass="28203">MEKGLDVVELLAREPSGLSIGEMAARLGRSISELFRIIVVLDRRGWLQKIPGGDRYRVTYKVLEVAHHATPARELTHVAAPLMHDLAAKIQQSCHMAVMNGDHGLVVLRHESPGPTAFAVRLGTTIDLLTSCSGHVLLAFASPERREALMSALSAPAGLDAELETIRERGYERLASARLSAVCDVSCPIYGFDGKVVAALTVPYLEAIDRDGHADLDASLAELQSTAAAISTALGWYDRSDQPIMPTLSVATPPPRRRRAP</sequence>
<feature type="domain" description="IclR-ED" evidence="5">
    <location>
        <begin position="61"/>
        <end position="236"/>
    </location>
</feature>
<dbReference type="InterPro" id="IPR050707">
    <property type="entry name" value="HTH_MetabolicPath_Reg"/>
</dbReference>
<dbReference type="InterPro" id="IPR005471">
    <property type="entry name" value="Tscrpt_reg_IclR_N"/>
</dbReference>
<dbReference type="InterPro" id="IPR029016">
    <property type="entry name" value="GAF-like_dom_sf"/>
</dbReference>
<keyword evidence="7" id="KW-1185">Reference proteome</keyword>
<keyword evidence="3" id="KW-0804">Transcription</keyword>
<reference evidence="6 7" key="1">
    <citation type="submission" date="2020-12" db="EMBL/GenBank/DDBJ databases">
        <title>Sphingomonas sp.</title>
        <authorList>
            <person name="Kim M.K."/>
        </authorList>
    </citation>
    <scope>NUCLEOTIDE SEQUENCE [LARGE SCALE GENOMIC DNA]</scope>
    <source>
        <strain evidence="6 7">BT552</strain>
    </source>
</reference>
<keyword evidence="1" id="KW-0805">Transcription regulation</keyword>
<dbReference type="SMART" id="SM00346">
    <property type="entry name" value="HTH_ICLR"/>
    <property type="match status" value="1"/>
</dbReference>
<comment type="caution">
    <text evidence="6">The sequence shown here is derived from an EMBL/GenBank/DDBJ whole genome shotgun (WGS) entry which is preliminary data.</text>
</comment>
<keyword evidence="2" id="KW-0238">DNA-binding</keyword>
<evidence type="ECO:0000256" key="1">
    <source>
        <dbReference type="ARBA" id="ARBA00023015"/>
    </source>
</evidence>
<dbReference type="Gene3D" id="3.30.450.40">
    <property type="match status" value="1"/>
</dbReference>
<dbReference type="Proteomes" id="UP000763641">
    <property type="component" value="Unassembled WGS sequence"/>
</dbReference>
<name>A0ABS2DCV3_9SPHN</name>
<dbReference type="InterPro" id="IPR036388">
    <property type="entry name" value="WH-like_DNA-bd_sf"/>
</dbReference>
<dbReference type="Pfam" id="PF09339">
    <property type="entry name" value="HTH_IclR"/>
    <property type="match status" value="1"/>
</dbReference>
<gene>
    <name evidence="6" type="ORF">ILT43_16105</name>
</gene>
<organism evidence="6 7">
    <name type="scientific">Sphingomonas longa</name>
    <dbReference type="NCBI Taxonomy" id="2778730"/>
    <lineage>
        <taxon>Bacteria</taxon>
        <taxon>Pseudomonadati</taxon>
        <taxon>Pseudomonadota</taxon>
        <taxon>Alphaproteobacteria</taxon>
        <taxon>Sphingomonadales</taxon>
        <taxon>Sphingomonadaceae</taxon>
        <taxon>Sphingomonas</taxon>
    </lineage>
</organism>
<dbReference type="PROSITE" id="PS51077">
    <property type="entry name" value="HTH_ICLR"/>
    <property type="match status" value="1"/>
</dbReference>
<accession>A0ABS2DCV3</accession>
<dbReference type="Pfam" id="PF01614">
    <property type="entry name" value="IclR_C"/>
    <property type="match status" value="1"/>
</dbReference>
<feature type="domain" description="HTH iclR-type" evidence="4">
    <location>
        <begin position="1"/>
        <end position="60"/>
    </location>
</feature>
<dbReference type="EMBL" id="JAFEMC010000005">
    <property type="protein sequence ID" value="MBM6577906.1"/>
    <property type="molecule type" value="Genomic_DNA"/>
</dbReference>
<dbReference type="PROSITE" id="PS51078">
    <property type="entry name" value="ICLR_ED"/>
    <property type="match status" value="1"/>
</dbReference>
<dbReference type="PANTHER" id="PTHR30136">
    <property type="entry name" value="HELIX-TURN-HELIX TRANSCRIPTIONAL REGULATOR, ICLR FAMILY"/>
    <property type="match status" value="1"/>
</dbReference>
<dbReference type="PANTHER" id="PTHR30136:SF7">
    <property type="entry name" value="HTH-TYPE TRANSCRIPTIONAL REGULATOR KDGR-RELATED"/>
    <property type="match status" value="1"/>
</dbReference>
<evidence type="ECO:0000259" key="4">
    <source>
        <dbReference type="PROSITE" id="PS51077"/>
    </source>
</evidence>
<dbReference type="Gene3D" id="1.10.10.10">
    <property type="entry name" value="Winged helix-like DNA-binding domain superfamily/Winged helix DNA-binding domain"/>
    <property type="match status" value="1"/>
</dbReference>
<protein>
    <submittedName>
        <fullName evidence="6">IclR family transcriptional regulator</fullName>
    </submittedName>
</protein>
<proteinExistence type="predicted"/>
<evidence type="ECO:0000256" key="2">
    <source>
        <dbReference type="ARBA" id="ARBA00023125"/>
    </source>
</evidence>
<evidence type="ECO:0000313" key="6">
    <source>
        <dbReference type="EMBL" id="MBM6577906.1"/>
    </source>
</evidence>
<evidence type="ECO:0000256" key="3">
    <source>
        <dbReference type="ARBA" id="ARBA00023163"/>
    </source>
</evidence>
<dbReference type="InterPro" id="IPR014757">
    <property type="entry name" value="Tscrpt_reg_IclR_C"/>
</dbReference>
<dbReference type="RefSeq" id="WP_204200005.1">
    <property type="nucleotide sequence ID" value="NZ_JAFEMC010000005.1"/>
</dbReference>
<evidence type="ECO:0000313" key="7">
    <source>
        <dbReference type="Proteomes" id="UP000763641"/>
    </source>
</evidence>
<dbReference type="InterPro" id="IPR036390">
    <property type="entry name" value="WH_DNA-bd_sf"/>
</dbReference>